<evidence type="ECO:0000256" key="1">
    <source>
        <dbReference type="ARBA" id="ARBA00002512"/>
    </source>
</evidence>
<name>A0AAF0J099_9BASI</name>
<keyword evidence="13" id="KW-1185">Reference proteome</keyword>
<comment type="similarity">
    <text evidence="3 10">Belongs to the PRM1 family.</text>
</comment>
<dbReference type="Proteomes" id="UP001214415">
    <property type="component" value="Chromosome 3"/>
</dbReference>
<evidence type="ECO:0000256" key="2">
    <source>
        <dbReference type="ARBA" id="ARBA00004651"/>
    </source>
</evidence>
<keyword evidence="7 10" id="KW-1133">Transmembrane helix</keyword>
<evidence type="ECO:0000256" key="3">
    <source>
        <dbReference type="ARBA" id="ARBA00010780"/>
    </source>
</evidence>
<comment type="caution">
    <text evidence="10">Lacks conserved residue(s) required for the propagation of feature annotation.</text>
</comment>
<evidence type="ECO:0000256" key="7">
    <source>
        <dbReference type="ARBA" id="ARBA00022989"/>
    </source>
</evidence>
<gene>
    <name evidence="12" type="primary">PRM1</name>
    <name evidence="12" type="ORF">MEQU1_001962</name>
</gene>
<dbReference type="PANTHER" id="PTHR31030">
    <property type="entry name" value="PLASMA MEMBRANE FUSION PROTEIN PRM1"/>
    <property type="match status" value="1"/>
</dbReference>
<evidence type="ECO:0000256" key="9">
    <source>
        <dbReference type="ARBA" id="ARBA00023180"/>
    </source>
</evidence>
<keyword evidence="9" id="KW-0325">Glycoprotein</keyword>
<evidence type="ECO:0000256" key="10">
    <source>
        <dbReference type="RuleBase" id="RU366035"/>
    </source>
</evidence>
<keyword evidence="4 10" id="KW-1003">Cell membrane</keyword>
<dbReference type="GO" id="GO:0005886">
    <property type="term" value="C:plasma membrane"/>
    <property type="evidence" value="ECO:0007669"/>
    <property type="project" value="UniProtKB-SubCell"/>
</dbReference>
<evidence type="ECO:0000256" key="11">
    <source>
        <dbReference type="SAM" id="SignalP"/>
    </source>
</evidence>
<evidence type="ECO:0000313" key="13">
    <source>
        <dbReference type="Proteomes" id="UP001214415"/>
    </source>
</evidence>
<accession>A0AAF0J099</accession>
<evidence type="ECO:0000256" key="6">
    <source>
        <dbReference type="ARBA" id="ARBA00022971"/>
    </source>
</evidence>
<feature type="chain" id="PRO_5042122196" description="Plasma membrane fusion protein PRM1" evidence="11">
    <location>
        <begin position="30"/>
        <end position="423"/>
    </location>
</feature>
<dbReference type="EMBL" id="CP119902">
    <property type="protein sequence ID" value="WFD23273.1"/>
    <property type="molecule type" value="Genomic_DNA"/>
</dbReference>
<dbReference type="GO" id="GO:0032220">
    <property type="term" value="P:plasma membrane fusion involved in cytogamy"/>
    <property type="evidence" value="ECO:0007669"/>
    <property type="project" value="TreeGrafter"/>
</dbReference>
<proteinExistence type="inferred from homology"/>
<feature type="signal peptide" evidence="11">
    <location>
        <begin position="1"/>
        <end position="29"/>
    </location>
</feature>
<protein>
    <recommendedName>
        <fullName evidence="10">Plasma membrane fusion protein PRM1</fullName>
    </recommendedName>
</protein>
<organism evidence="12 13">
    <name type="scientific">Malassezia equina</name>
    <dbReference type="NCBI Taxonomy" id="1381935"/>
    <lineage>
        <taxon>Eukaryota</taxon>
        <taxon>Fungi</taxon>
        <taxon>Dikarya</taxon>
        <taxon>Basidiomycota</taxon>
        <taxon>Ustilaginomycotina</taxon>
        <taxon>Malasseziomycetes</taxon>
        <taxon>Malasseziales</taxon>
        <taxon>Malasseziaceae</taxon>
        <taxon>Malassezia</taxon>
    </lineage>
</organism>
<feature type="transmembrane region" description="Helical" evidence="10">
    <location>
        <begin position="189"/>
        <end position="210"/>
    </location>
</feature>
<dbReference type="PANTHER" id="PTHR31030:SF1">
    <property type="entry name" value="PLASMA MEMBRANE FUSION PROTEIN PRM1"/>
    <property type="match status" value="1"/>
</dbReference>
<evidence type="ECO:0000256" key="8">
    <source>
        <dbReference type="ARBA" id="ARBA00023136"/>
    </source>
</evidence>
<reference evidence="12" key="1">
    <citation type="submission" date="2023-03" db="EMBL/GenBank/DDBJ databases">
        <title>Mating type loci evolution in Malassezia.</title>
        <authorList>
            <person name="Coelho M.A."/>
        </authorList>
    </citation>
    <scope>NUCLEOTIDE SEQUENCE</scope>
    <source>
        <strain evidence="12">CBS 12830</strain>
    </source>
</reference>
<sequence length="423" mass="45851">MQILVHVVCTSYKALLLCTVQLVVQSVLSVLDAASQAVAVAIHDAAHALHDVLSAVGEAGVGLADLAADGLNVVLGLTGHSVTPPTWHEPAALQVLNNVTIPLSLIDPFRAIRAHLPSVSDLRIEAEEALDAALTQAQQDVNQTLTHLALPRPSWTPPLPPALQCEHPWAHWLEEARTDIQRLEQHTHMYVWCVCMGASLLVLVALLLSVRTWSPSSVEARWWEWYAQGLWAPTTLVVLASQTLSLLSHELVTVGVQAKSAALQRALAHAGASPPLPNEGAWQDAVPHTWRAMDTAWAHAEQQLTNDLFGWVTTTAHATHDVLHGALDLARDTVDDTLGATPLHDPVSQFVQCVLGSKVHSIDAVLAWAQAHAQVVLPRLPPMPSIPPMPYTAWRQQAQTALAQAVTQWETRTMQHLAWGCSS</sequence>
<evidence type="ECO:0000256" key="5">
    <source>
        <dbReference type="ARBA" id="ARBA00022692"/>
    </source>
</evidence>
<evidence type="ECO:0000256" key="4">
    <source>
        <dbReference type="ARBA" id="ARBA00022475"/>
    </source>
</evidence>
<evidence type="ECO:0000313" key="12">
    <source>
        <dbReference type="EMBL" id="WFD23273.1"/>
    </source>
</evidence>
<keyword evidence="11" id="KW-0732">Signal</keyword>
<dbReference type="GO" id="GO:0043332">
    <property type="term" value="C:mating projection tip"/>
    <property type="evidence" value="ECO:0007669"/>
    <property type="project" value="UniProtKB-UniRule"/>
</dbReference>
<comment type="function">
    <text evidence="1 10">Involved in cell fusion during mating by stabilizing the plasma membrane fusion event.</text>
</comment>
<dbReference type="InterPro" id="IPR026777">
    <property type="entry name" value="PRM1"/>
</dbReference>
<dbReference type="AlphaFoldDB" id="A0AAF0J099"/>
<comment type="subcellular location">
    <subcellularLocation>
        <location evidence="2 10">Cell membrane</location>
        <topology evidence="2 10">Multi-pass membrane protein</topology>
    </subcellularLocation>
</comment>
<keyword evidence="8 10" id="KW-0472">Membrane</keyword>
<keyword evidence="6 10" id="KW-0184">Conjugation</keyword>
<keyword evidence="5 10" id="KW-0812">Transmembrane</keyword>